<dbReference type="EMBL" id="JAFEKC020000014">
    <property type="protein sequence ID" value="KAK0510908.1"/>
    <property type="molecule type" value="Genomic_DNA"/>
</dbReference>
<feature type="compositionally biased region" description="Polar residues" evidence="1">
    <location>
        <begin position="487"/>
        <end position="496"/>
    </location>
</feature>
<proteinExistence type="predicted"/>
<feature type="compositionally biased region" description="Low complexity" evidence="1">
    <location>
        <begin position="497"/>
        <end position="508"/>
    </location>
</feature>
<dbReference type="Proteomes" id="UP001166286">
    <property type="component" value="Unassembled WGS sequence"/>
</dbReference>
<comment type="caution">
    <text evidence="2">The sequence shown here is derived from an EMBL/GenBank/DDBJ whole genome shotgun (WGS) entry which is preliminary data.</text>
</comment>
<sequence>MGVPFGFSIQDIAAAIKLSKEIYDRCFNEDQGATIKYKEFISDIRILGNGLERLQGVVNRYEQDPQREWHIGAHDMDAAERLWPQLTGDFHKTLQECDSLLSRHGYLQTGRTNVSSNLRWWLSAEGAVDNLMARVRWHITKVEFYTRPSEFDAIIRNGSEIQQLRRQVAHLERLIINGPAQSETLSANVVSDELKGKFELEFRRKRPSWSSEGSEWPLKEAFGALAFHFAAGTVNFNPAPGLSNVPELSQYVDLAKSIWILEEIKKSHHFQVAGTESIWADGMRHFEDDLRAQLHRFEAEELDKPSMQDLLELPTCYYSISSGDDQDANSLNAGEAGPLEEKILEIQLPSDSSNRESALLVFRENETDFRLVTSTKQAGTLVAQYDKEVELNMDKDRLVPTYGNPSQGSSPRYNMFSYNEKGRKAKEFVFSSYEDIKKLQRALTGYRVHHDMPVARWRVNGSERFGDTGKGILQLWQFKPLPPMSATSASEFSNRNSSMRSTGSPSTSLAAESNGSHELRRNSSAVSGATMISQSSVISPVRGPCSDGVEFSKPVLPVLMILTQCNKRYSFVHLTLDASIHVEPRSCGCRTPARHCKKVILESKRSFTIRMLIADQEGNRGLESWDISVFRFPRPEKWKNTIVNEKVKTLELQFTGEDEKNEFLKELTLLENNRTTNQNDYERSFRDEQRRDRCRAYKECQVTRIT</sequence>
<protein>
    <submittedName>
        <fullName evidence="2">Uncharacterized protein</fullName>
    </submittedName>
</protein>
<evidence type="ECO:0000256" key="1">
    <source>
        <dbReference type="SAM" id="MobiDB-lite"/>
    </source>
</evidence>
<evidence type="ECO:0000313" key="2">
    <source>
        <dbReference type="EMBL" id="KAK0510908.1"/>
    </source>
</evidence>
<reference evidence="2" key="1">
    <citation type="submission" date="2023-03" db="EMBL/GenBank/DDBJ databases">
        <title>Complete genome of Cladonia borealis.</title>
        <authorList>
            <person name="Park H."/>
        </authorList>
    </citation>
    <scope>NUCLEOTIDE SEQUENCE</scope>
    <source>
        <strain evidence="2">ANT050790</strain>
    </source>
</reference>
<gene>
    <name evidence="2" type="ORF">JMJ35_006460</name>
</gene>
<dbReference type="AlphaFoldDB" id="A0AA39R055"/>
<organism evidence="2 3">
    <name type="scientific">Cladonia borealis</name>
    <dbReference type="NCBI Taxonomy" id="184061"/>
    <lineage>
        <taxon>Eukaryota</taxon>
        <taxon>Fungi</taxon>
        <taxon>Dikarya</taxon>
        <taxon>Ascomycota</taxon>
        <taxon>Pezizomycotina</taxon>
        <taxon>Lecanoromycetes</taxon>
        <taxon>OSLEUM clade</taxon>
        <taxon>Lecanoromycetidae</taxon>
        <taxon>Lecanorales</taxon>
        <taxon>Lecanorineae</taxon>
        <taxon>Cladoniaceae</taxon>
        <taxon>Cladonia</taxon>
    </lineage>
</organism>
<name>A0AA39R055_9LECA</name>
<feature type="region of interest" description="Disordered" evidence="1">
    <location>
        <begin position="487"/>
        <end position="527"/>
    </location>
</feature>
<accession>A0AA39R055</accession>
<evidence type="ECO:0000313" key="3">
    <source>
        <dbReference type="Proteomes" id="UP001166286"/>
    </source>
</evidence>
<keyword evidence="3" id="KW-1185">Reference proteome</keyword>